<dbReference type="CDD" id="cd00880">
    <property type="entry name" value="Era_like"/>
    <property type="match status" value="1"/>
</dbReference>
<evidence type="ECO:0000259" key="1">
    <source>
        <dbReference type="Pfam" id="PF01926"/>
    </source>
</evidence>
<gene>
    <name evidence="2" type="ordered locus">Metin_0389</name>
</gene>
<dbReference type="Proteomes" id="UP000002061">
    <property type="component" value="Chromosome"/>
</dbReference>
<reference evidence="2" key="1">
    <citation type="submission" date="2010-04" db="EMBL/GenBank/DDBJ databases">
        <title>Complete sequence of Methanocaldococcus infernus ME.</title>
        <authorList>
            <consortium name="US DOE Joint Genome Institute"/>
            <person name="Lucas S."/>
            <person name="Copeland A."/>
            <person name="Lapidus A."/>
            <person name="Cheng J.-F."/>
            <person name="Bruce D."/>
            <person name="Goodwin L."/>
            <person name="Pitluck S."/>
            <person name="Munk A.C."/>
            <person name="Detter J.C."/>
            <person name="Han C."/>
            <person name="Tapia R."/>
            <person name="Land M."/>
            <person name="Hauser L."/>
            <person name="Kyrpides N."/>
            <person name="Mikhailova N."/>
            <person name="Sieprawska-Lupa M."/>
            <person name="Whitman W.B."/>
            <person name="Woyke T."/>
        </authorList>
    </citation>
    <scope>NUCLEOTIDE SEQUENCE [LARGE SCALE GENOMIC DNA]</scope>
    <source>
        <strain evidence="2">ME</strain>
    </source>
</reference>
<sequence length="185" mass="21126">MKFKIAIIGPENAGKSSIMNALFGKYISLVSEVGGTTKMPVKRYWGKIKVSRLKENPIFAEIMFSDLSGLYRGNNKEAVLSKKVLEETYKEIESSDMIINVVDATQGLIRNFEKLHHLLKFRYQKPIIVVVNKYDLINDTVAENLRNRIRERLKAEPIFVSAKTGDNIDVLIETIINHIRKVVEC</sequence>
<dbReference type="STRING" id="573063.Metin_0389"/>
<dbReference type="Gene3D" id="3.40.50.300">
    <property type="entry name" value="P-loop containing nucleotide triphosphate hydrolases"/>
    <property type="match status" value="1"/>
</dbReference>
<dbReference type="Pfam" id="PF01926">
    <property type="entry name" value="MMR_HSR1"/>
    <property type="match status" value="1"/>
</dbReference>
<dbReference type="PANTHER" id="PTHR42714:SF6">
    <property type="entry name" value="TRANSLATION INITIATION FACTOR IF-2"/>
    <property type="match status" value="1"/>
</dbReference>
<evidence type="ECO:0000313" key="3">
    <source>
        <dbReference type="Proteomes" id="UP000002061"/>
    </source>
</evidence>
<dbReference type="KEGG" id="mif:Metin_0389"/>
<dbReference type="PANTHER" id="PTHR42714">
    <property type="entry name" value="TRNA MODIFICATION GTPASE GTPBP3"/>
    <property type="match status" value="1"/>
</dbReference>
<dbReference type="NCBIfam" id="TIGR00231">
    <property type="entry name" value="small_GTP"/>
    <property type="match status" value="1"/>
</dbReference>
<proteinExistence type="predicted"/>
<name>D5VR56_METIM</name>
<dbReference type="HOGENOM" id="CLU_1472124_0_0_2"/>
<dbReference type="InterPro" id="IPR005225">
    <property type="entry name" value="Small_GTP-bd"/>
</dbReference>
<dbReference type="InterPro" id="IPR027417">
    <property type="entry name" value="P-loop_NTPase"/>
</dbReference>
<dbReference type="AlphaFoldDB" id="D5VR56"/>
<dbReference type="PRINTS" id="PR00449">
    <property type="entry name" value="RASTRNSFRMNG"/>
</dbReference>
<feature type="domain" description="G" evidence="1">
    <location>
        <begin position="4"/>
        <end position="133"/>
    </location>
</feature>
<dbReference type="GO" id="GO:0005737">
    <property type="term" value="C:cytoplasm"/>
    <property type="evidence" value="ECO:0007669"/>
    <property type="project" value="TreeGrafter"/>
</dbReference>
<dbReference type="SUPFAM" id="SSF52540">
    <property type="entry name" value="P-loop containing nucleoside triphosphate hydrolases"/>
    <property type="match status" value="1"/>
</dbReference>
<organism evidence="2 3">
    <name type="scientific">Methanocaldococcus infernus (strain DSM 11812 / JCM 15783 / ME)</name>
    <dbReference type="NCBI Taxonomy" id="573063"/>
    <lineage>
        <taxon>Archaea</taxon>
        <taxon>Methanobacteriati</taxon>
        <taxon>Methanobacteriota</taxon>
        <taxon>Methanomada group</taxon>
        <taxon>Methanococci</taxon>
        <taxon>Methanococcales</taxon>
        <taxon>Methanocaldococcaceae</taxon>
        <taxon>Methanocaldococcus</taxon>
    </lineage>
</organism>
<dbReference type="InterPro" id="IPR006073">
    <property type="entry name" value="GTP-bd"/>
</dbReference>
<dbReference type="RefSeq" id="WP_013099805.1">
    <property type="nucleotide sequence ID" value="NC_014122.1"/>
</dbReference>
<accession>D5VR56</accession>
<dbReference type="EMBL" id="CP002009">
    <property type="protein sequence ID" value="ADG13059.1"/>
    <property type="molecule type" value="Genomic_DNA"/>
</dbReference>
<evidence type="ECO:0000313" key="2">
    <source>
        <dbReference type="EMBL" id="ADG13059.1"/>
    </source>
</evidence>
<dbReference type="GO" id="GO:0002098">
    <property type="term" value="P:tRNA wobble uridine modification"/>
    <property type="evidence" value="ECO:0007669"/>
    <property type="project" value="TreeGrafter"/>
</dbReference>
<dbReference type="GeneID" id="9131393"/>
<protein>
    <submittedName>
        <fullName evidence="2">Small GTP-binding protein</fullName>
    </submittedName>
</protein>
<dbReference type="GO" id="GO:0030488">
    <property type="term" value="P:tRNA methylation"/>
    <property type="evidence" value="ECO:0007669"/>
    <property type="project" value="TreeGrafter"/>
</dbReference>
<dbReference type="GO" id="GO:0005525">
    <property type="term" value="F:GTP binding"/>
    <property type="evidence" value="ECO:0007669"/>
    <property type="project" value="InterPro"/>
</dbReference>
<keyword evidence="3" id="KW-1185">Reference proteome</keyword>
<dbReference type="eggNOG" id="arCOG00354">
    <property type="taxonomic scope" value="Archaea"/>
</dbReference>